<keyword evidence="3" id="KW-0378">Hydrolase</keyword>
<evidence type="ECO:0000313" key="4">
    <source>
        <dbReference type="Proteomes" id="UP001207337"/>
    </source>
</evidence>
<dbReference type="PANTHER" id="PTHR37836:SF3">
    <property type="entry name" value="ENDOGLUCANASE"/>
    <property type="match status" value="1"/>
</dbReference>
<dbReference type="Pfam" id="PF13204">
    <property type="entry name" value="Apiosidase"/>
    <property type="match status" value="1"/>
</dbReference>
<accession>A0ABT3Q1D9</accession>
<organism evidence="3 4">
    <name type="scientific">Fodinibius salicampi</name>
    <dbReference type="NCBI Taxonomy" id="1920655"/>
    <lineage>
        <taxon>Bacteria</taxon>
        <taxon>Pseudomonadati</taxon>
        <taxon>Balneolota</taxon>
        <taxon>Balneolia</taxon>
        <taxon>Balneolales</taxon>
        <taxon>Balneolaceae</taxon>
        <taxon>Fodinibius</taxon>
    </lineage>
</organism>
<comment type="caution">
    <text evidence="3">The sequence shown here is derived from an EMBL/GenBank/DDBJ whole genome shotgun (WGS) entry which is preliminary data.</text>
</comment>
<dbReference type="PANTHER" id="PTHR37836">
    <property type="entry name" value="LMO1036 PROTEIN"/>
    <property type="match status" value="1"/>
</dbReference>
<dbReference type="Gene3D" id="3.20.20.80">
    <property type="entry name" value="Glycosidases"/>
    <property type="match status" value="1"/>
</dbReference>
<dbReference type="Pfam" id="PF12904">
    <property type="entry name" value="Collagen_bind_2"/>
    <property type="match status" value="1"/>
</dbReference>
<evidence type="ECO:0000259" key="2">
    <source>
        <dbReference type="Pfam" id="PF13204"/>
    </source>
</evidence>
<dbReference type="RefSeq" id="WP_265790912.1">
    <property type="nucleotide sequence ID" value="NZ_BAABRS010000003.1"/>
</dbReference>
<protein>
    <submittedName>
        <fullName evidence="3">Glycoside hydrolase family 140 protein</fullName>
    </submittedName>
</protein>
<reference evidence="3 4" key="1">
    <citation type="submission" date="2021-11" db="EMBL/GenBank/DDBJ databases">
        <title>Aliifidinibius sp. nov., a new bacterium isolated from saline soil.</title>
        <authorList>
            <person name="Galisteo C."/>
            <person name="De La Haba R."/>
            <person name="Sanchez-Porro C."/>
            <person name="Ventosa A."/>
        </authorList>
    </citation>
    <scope>NUCLEOTIDE SEQUENCE [LARGE SCALE GENOMIC DNA]</scope>
    <source>
        <strain evidence="3 4">KACC 190600</strain>
    </source>
</reference>
<name>A0ABT3Q1D9_9BACT</name>
<feature type="domain" description="Apiosidase-like catalytic" evidence="2">
    <location>
        <begin position="48"/>
        <end position="371"/>
    </location>
</feature>
<feature type="domain" description="Putative collagen-binding" evidence="1">
    <location>
        <begin position="374"/>
        <end position="459"/>
    </location>
</feature>
<evidence type="ECO:0000313" key="3">
    <source>
        <dbReference type="EMBL" id="MCW9713906.1"/>
    </source>
</evidence>
<dbReference type="GO" id="GO:0016787">
    <property type="term" value="F:hydrolase activity"/>
    <property type="evidence" value="ECO:0007669"/>
    <property type="project" value="UniProtKB-KW"/>
</dbReference>
<proteinExistence type="predicted"/>
<keyword evidence="4" id="KW-1185">Reference proteome</keyword>
<dbReference type="InterPro" id="IPR025277">
    <property type="entry name" value="Apiosidase-like_cat_dom"/>
</dbReference>
<gene>
    <name evidence="3" type="ORF">LQ318_13425</name>
</gene>
<sequence length="462" mass="52154">MPDETGTWKFQTKSQPEVNGLDGITGQFAVVEADTSNPLLKHGAVQVSENNRYLTYADGTPFFWLMDTAWNGALKSTEQNWETYLDDRLSKYFTGIQFVTTQWRAAHTDRQGQTAYSGYEDIKINPGFFQRLDERVNTINEKGLLAAPVVLWALGDKEEVPGKLPEDQAIKLGRYITARYGAHHVAWFLAGDENFSEESGERWRRIGDAVFREPQHEALATVHPQGRQWYLEEFRDKSWYDFIIYQSSHGGGPETIGWIHSGPPAQNYNNEPILPVINSEPGYEDHIAWERDERHTAFDIRQQAYYSLLSSPTAGVSYGAHGVWSWETKPSEPLNHKGSGIAKPWDGAMELPGSEDLKHLANLFKSAEWWTLRPDQKLLSSQPGGDDPTKYVATASATDGDFAIIYLPEGGKVTLETDQLASELKGEWMNPRDGSRQEAQFNGSGTYEAPNSEDWVLYLHKN</sequence>
<dbReference type="Proteomes" id="UP001207337">
    <property type="component" value="Unassembled WGS sequence"/>
</dbReference>
<dbReference type="InterPro" id="IPR024749">
    <property type="entry name" value="Collagen-bd_put"/>
</dbReference>
<evidence type="ECO:0000259" key="1">
    <source>
        <dbReference type="Pfam" id="PF12904"/>
    </source>
</evidence>
<dbReference type="EMBL" id="JAJNDC010000003">
    <property type="protein sequence ID" value="MCW9713906.1"/>
    <property type="molecule type" value="Genomic_DNA"/>
</dbReference>